<reference evidence="1" key="1">
    <citation type="submission" date="2021-02" db="EMBL/GenBank/DDBJ databases">
        <authorList>
            <person name="Dougan E. K."/>
            <person name="Rhodes N."/>
            <person name="Thang M."/>
            <person name="Chan C."/>
        </authorList>
    </citation>
    <scope>NUCLEOTIDE SEQUENCE</scope>
</reference>
<dbReference type="EMBL" id="CAJNNW010026384">
    <property type="protein sequence ID" value="CAE8684913.1"/>
    <property type="molecule type" value="Genomic_DNA"/>
</dbReference>
<evidence type="ECO:0000313" key="2">
    <source>
        <dbReference type="Proteomes" id="UP000626109"/>
    </source>
</evidence>
<comment type="caution">
    <text evidence="1">The sequence shown here is derived from an EMBL/GenBank/DDBJ whole genome shotgun (WGS) entry which is preliminary data.</text>
</comment>
<feature type="non-terminal residue" evidence="1">
    <location>
        <position position="68"/>
    </location>
</feature>
<gene>
    <name evidence="1" type="ORF">PGLA2088_LOCUS24191</name>
</gene>
<protein>
    <submittedName>
        <fullName evidence="1">Uncharacterized protein</fullName>
    </submittedName>
</protein>
<feature type="non-terminal residue" evidence="1">
    <location>
        <position position="1"/>
    </location>
</feature>
<dbReference type="AlphaFoldDB" id="A0A813JRU2"/>
<sequence length="68" mass="7159">MKMEEGVAAPVLNVAPLMSDEKASYAWRQLLCTLLGGGRIVPGMPVKAYVFQGAVWASPPLLSAGISI</sequence>
<evidence type="ECO:0000313" key="1">
    <source>
        <dbReference type="EMBL" id="CAE8684913.1"/>
    </source>
</evidence>
<name>A0A813JRU2_POLGL</name>
<proteinExistence type="predicted"/>
<organism evidence="1 2">
    <name type="scientific">Polarella glacialis</name>
    <name type="common">Dinoflagellate</name>
    <dbReference type="NCBI Taxonomy" id="89957"/>
    <lineage>
        <taxon>Eukaryota</taxon>
        <taxon>Sar</taxon>
        <taxon>Alveolata</taxon>
        <taxon>Dinophyceae</taxon>
        <taxon>Suessiales</taxon>
        <taxon>Suessiaceae</taxon>
        <taxon>Polarella</taxon>
    </lineage>
</organism>
<dbReference type="Proteomes" id="UP000626109">
    <property type="component" value="Unassembled WGS sequence"/>
</dbReference>
<accession>A0A813JRU2</accession>